<sequence length="398" mass="44147">MRGTCRAMPCLNDQEKKQLIEAAVRCLVPAPQDLAAFPEHEDVSRALRAQKDLAAKVHRSTPVIMRNVCKTVNLESCNRPLWSRSYGPSPSSFDFVALRARTIHGYHEHQEIVYILSMHDGSHMSLSLKTDCVAMEWVGLDSRAQLVVMDLTSSTIHLMDPERGTSKAIPLGYCPYWVSMHARGACVLVVVDCARLERVCLTRGNVAQKLKTISWVGDMNVRHPSPSSQSISNPGSLPMPNFSADGALFALLISHGRKDGPWLQNGTTSRHHTEVHASDDLSVVGMYTSARVGRVSTAWCPTRNELIIAEWTPETPQVAGFRCLTTWTPETGPVVISCLRAPMQAPVAAQAGQCDVSWSKDGRLLLIARGYEYDYEYQVLETTAWRTLVASCEARRWS</sequence>
<evidence type="ECO:0000313" key="2">
    <source>
        <dbReference type="Proteomes" id="UP001485043"/>
    </source>
</evidence>
<accession>A0AAW1TK13</accession>
<gene>
    <name evidence="1" type="ORF">WJX84_006622</name>
</gene>
<evidence type="ECO:0000313" key="1">
    <source>
        <dbReference type="EMBL" id="KAK9868875.1"/>
    </source>
</evidence>
<protein>
    <submittedName>
        <fullName evidence="1">Uncharacterized protein</fullName>
    </submittedName>
</protein>
<dbReference type="AlphaFoldDB" id="A0AAW1TK13"/>
<name>A0AAW1TK13_9CHLO</name>
<dbReference type="Proteomes" id="UP001485043">
    <property type="component" value="Unassembled WGS sequence"/>
</dbReference>
<organism evidence="1 2">
    <name type="scientific">Apatococcus fuscideae</name>
    <dbReference type="NCBI Taxonomy" id="2026836"/>
    <lineage>
        <taxon>Eukaryota</taxon>
        <taxon>Viridiplantae</taxon>
        <taxon>Chlorophyta</taxon>
        <taxon>core chlorophytes</taxon>
        <taxon>Trebouxiophyceae</taxon>
        <taxon>Chlorellales</taxon>
        <taxon>Chlorellaceae</taxon>
        <taxon>Apatococcus</taxon>
    </lineage>
</organism>
<comment type="caution">
    <text evidence="1">The sequence shown here is derived from an EMBL/GenBank/DDBJ whole genome shotgun (WGS) entry which is preliminary data.</text>
</comment>
<reference evidence="1 2" key="1">
    <citation type="journal article" date="2024" name="Nat. Commun.">
        <title>Phylogenomics reveals the evolutionary origins of lichenization in chlorophyte algae.</title>
        <authorList>
            <person name="Puginier C."/>
            <person name="Libourel C."/>
            <person name="Otte J."/>
            <person name="Skaloud P."/>
            <person name="Haon M."/>
            <person name="Grisel S."/>
            <person name="Petersen M."/>
            <person name="Berrin J.G."/>
            <person name="Delaux P.M."/>
            <person name="Dal Grande F."/>
            <person name="Keller J."/>
        </authorList>
    </citation>
    <scope>NUCLEOTIDE SEQUENCE [LARGE SCALE GENOMIC DNA]</scope>
    <source>
        <strain evidence="1 2">SAG 2523</strain>
    </source>
</reference>
<proteinExistence type="predicted"/>
<dbReference type="EMBL" id="JALJOV010000009">
    <property type="protein sequence ID" value="KAK9868875.1"/>
    <property type="molecule type" value="Genomic_DNA"/>
</dbReference>
<keyword evidence="2" id="KW-1185">Reference proteome</keyword>